<feature type="transmembrane region" description="Helical" evidence="8">
    <location>
        <begin position="297"/>
        <end position="318"/>
    </location>
</feature>
<keyword evidence="3" id="KW-0677">Repeat</keyword>
<reference evidence="10" key="2">
    <citation type="submission" date="2025-08" db="UniProtKB">
        <authorList>
            <consortium name="Ensembl"/>
        </authorList>
    </citation>
    <scope>IDENTIFICATION</scope>
</reference>
<dbReference type="Ensembl" id="ENSCMMT00000013438.1">
    <property type="protein sequence ID" value="ENSCMMP00000012226.1"/>
    <property type="gene ID" value="ENSCMMG00000007671.1"/>
</dbReference>
<dbReference type="CDD" id="cd21106">
    <property type="entry name" value="TM6SF1-like"/>
    <property type="match status" value="1"/>
</dbReference>
<dbReference type="Pfam" id="PF05241">
    <property type="entry name" value="EBP"/>
    <property type="match status" value="1"/>
</dbReference>
<reference evidence="10" key="3">
    <citation type="submission" date="2025-09" db="UniProtKB">
        <authorList>
            <consortium name="Ensembl"/>
        </authorList>
    </citation>
    <scope>IDENTIFICATION</scope>
</reference>
<dbReference type="GO" id="GO:0055088">
    <property type="term" value="P:lipid homeostasis"/>
    <property type="evidence" value="ECO:0007669"/>
    <property type="project" value="TreeGrafter"/>
</dbReference>
<evidence type="ECO:0000256" key="6">
    <source>
        <dbReference type="ARBA" id="ARBA00034760"/>
    </source>
</evidence>
<feature type="transmembrane region" description="Helical" evidence="8">
    <location>
        <begin position="219"/>
        <end position="240"/>
    </location>
</feature>
<keyword evidence="2 7" id="KW-0812">Transmembrane</keyword>
<feature type="domain" description="EXPERA" evidence="9">
    <location>
        <begin position="295"/>
        <end position="429"/>
    </location>
</feature>
<dbReference type="InterPro" id="IPR047195">
    <property type="entry name" value="TM6SF1-like"/>
</dbReference>
<dbReference type="GO" id="GO:0005789">
    <property type="term" value="C:endoplasmic reticulum membrane"/>
    <property type="evidence" value="ECO:0007669"/>
    <property type="project" value="TreeGrafter"/>
</dbReference>
<dbReference type="PANTHER" id="PTHR14568:SF9">
    <property type="entry name" value="TRANSMEMBRANE 6 SUPERFAMILY MEMBER 2"/>
    <property type="match status" value="1"/>
</dbReference>
<reference evidence="10" key="1">
    <citation type="submission" date="2018-09" db="EMBL/GenBank/DDBJ databases">
        <title>Common duck and Muscovy duck high density SNP chip.</title>
        <authorList>
            <person name="Vignal A."/>
            <person name="Thebault N."/>
            <person name="Warren W.C."/>
        </authorList>
    </citation>
    <scope>NUCLEOTIDE SEQUENCE [LARGE SCALE GENOMIC DNA]</scope>
</reference>
<dbReference type="InterPro" id="IPR033118">
    <property type="entry name" value="EXPERA"/>
</dbReference>
<sequence>MLVHGVPPPCGVPEPPDLSHSSPLVLTVVLVLAGLVSITYFLRAGSYFQDPLFCGESLGWVPSTRGPGGGEGGCALSRPPPPSRSVRGVLLHLCRRPDHLPGGGWLRFWLRRGLREGGSAWSCLGGSWRAAPCARAQLLLPKSLELECAQSSQVPWETRGRGLPPPPISCDVSPPGQGEPYLRTAHGIMICYWDGVVHYGLYLAMITAMSQRKSYRSLGLFWLGSLMMSIVVFLLGNLIGKYSSDISPAFLLNVPYVLIPIWAGVKLFQQPRALPCLTAEQVAEEQRKWLHQRPQDMVLVLLLVLAAAFTFFRGMVILDCPADSCFEYIYQHEPYLRDPVAYPKVQMLLYLFYVLPFFCLCIYGLLRPGCSWMPDWSLVFAGAVAQAQFSHLGSSLHSRTPFPYQTPEDVWWSFLVTNVLYALGPQLLALRCLRRPEFFLPSAPTSTGKKYQ</sequence>
<organism evidence="10 11">
    <name type="scientific">Cairina moschata</name>
    <name type="common">Muscovy duck</name>
    <dbReference type="NCBI Taxonomy" id="8855"/>
    <lineage>
        <taxon>Eukaryota</taxon>
        <taxon>Metazoa</taxon>
        <taxon>Chordata</taxon>
        <taxon>Craniata</taxon>
        <taxon>Vertebrata</taxon>
        <taxon>Euteleostomi</taxon>
        <taxon>Archelosauria</taxon>
        <taxon>Archosauria</taxon>
        <taxon>Dinosauria</taxon>
        <taxon>Saurischia</taxon>
        <taxon>Theropoda</taxon>
        <taxon>Coelurosauria</taxon>
        <taxon>Aves</taxon>
        <taxon>Neognathae</taxon>
        <taxon>Galloanserae</taxon>
        <taxon>Anseriformes</taxon>
        <taxon>Anatidae</taxon>
        <taxon>Anatinae</taxon>
        <taxon>Cairina</taxon>
    </lineage>
</organism>
<feature type="transmembrane region" description="Helical" evidence="8">
    <location>
        <begin position="347"/>
        <end position="366"/>
    </location>
</feature>
<evidence type="ECO:0000259" key="9">
    <source>
        <dbReference type="PROSITE" id="PS51751"/>
    </source>
</evidence>
<dbReference type="PANTHER" id="PTHR14568">
    <property type="entry name" value="TRANSMEMBRANE SUPERFAMILY 6 MEMBER 1/2"/>
    <property type="match status" value="1"/>
</dbReference>
<evidence type="ECO:0000256" key="1">
    <source>
        <dbReference type="ARBA" id="ARBA00004127"/>
    </source>
</evidence>
<evidence type="ECO:0000313" key="10">
    <source>
        <dbReference type="Ensembl" id="ENSCMMP00000012226.1"/>
    </source>
</evidence>
<evidence type="ECO:0000313" key="11">
    <source>
        <dbReference type="Proteomes" id="UP000694556"/>
    </source>
</evidence>
<name>A0A8C3BXF8_CAIMO</name>
<dbReference type="GO" id="GO:0033116">
    <property type="term" value="C:endoplasmic reticulum-Golgi intermediate compartment membrane"/>
    <property type="evidence" value="ECO:0007669"/>
    <property type="project" value="TreeGrafter"/>
</dbReference>
<keyword evidence="5 7" id="KW-0472">Membrane</keyword>
<dbReference type="GO" id="GO:0019216">
    <property type="term" value="P:regulation of lipid metabolic process"/>
    <property type="evidence" value="ECO:0007669"/>
    <property type="project" value="TreeGrafter"/>
</dbReference>
<dbReference type="AlphaFoldDB" id="A0A8C3BXF8"/>
<keyword evidence="11" id="KW-1185">Reference proteome</keyword>
<proteinExistence type="inferred from homology"/>
<feature type="transmembrane region" description="Helical" evidence="8">
    <location>
        <begin position="24"/>
        <end position="42"/>
    </location>
</feature>
<dbReference type="Pfam" id="PF26083">
    <property type="entry name" value="TM_Tm6sf2"/>
    <property type="match status" value="1"/>
</dbReference>
<comment type="subcellular location">
    <subcellularLocation>
        <location evidence="1">Endomembrane system</location>
        <topology evidence="1">Multi-pass membrane protein</topology>
    </subcellularLocation>
</comment>
<dbReference type="Proteomes" id="UP000694556">
    <property type="component" value="Chromosome 29"/>
</dbReference>
<evidence type="ECO:0000256" key="7">
    <source>
        <dbReference type="PROSITE-ProRule" id="PRU01087"/>
    </source>
</evidence>
<feature type="transmembrane region" description="Helical" evidence="8">
    <location>
        <begin position="246"/>
        <end position="265"/>
    </location>
</feature>
<protein>
    <submittedName>
        <fullName evidence="10">Hyaluronan and proteoglycan link protein 4</fullName>
    </submittedName>
</protein>
<dbReference type="InterPro" id="IPR059044">
    <property type="entry name" value="TM_Tm6sf1/2"/>
</dbReference>
<evidence type="ECO:0000256" key="5">
    <source>
        <dbReference type="ARBA" id="ARBA00023136"/>
    </source>
</evidence>
<comment type="similarity">
    <text evidence="6">Belongs to the TM6SF family.</text>
</comment>
<accession>A0A8C3BXF8</accession>
<evidence type="ECO:0000256" key="8">
    <source>
        <dbReference type="SAM" id="Phobius"/>
    </source>
</evidence>
<keyword evidence="4 7" id="KW-1133">Transmembrane helix</keyword>
<evidence type="ECO:0000256" key="3">
    <source>
        <dbReference type="ARBA" id="ARBA00022737"/>
    </source>
</evidence>
<evidence type="ECO:0000256" key="4">
    <source>
        <dbReference type="ARBA" id="ARBA00022989"/>
    </source>
</evidence>
<evidence type="ECO:0000256" key="2">
    <source>
        <dbReference type="ARBA" id="ARBA00022692"/>
    </source>
</evidence>
<dbReference type="PROSITE" id="PS51751">
    <property type="entry name" value="EXPERA"/>
    <property type="match status" value="1"/>
</dbReference>